<evidence type="ECO:0000313" key="1">
    <source>
        <dbReference type="EMBL" id="MFC2968109.1"/>
    </source>
</evidence>
<comment type="caution">
    <text evidence="1">The sequence shown here is derived from an EMBL/GenBank/DDBJ whole genome shotgun (WGS) entry which is preliminary data.</text>
</comment>
<dbReference type="GO" id="GO:0016829">
    <property type="term" value="F:lyase activity"/>
    <property type="evidence" value="ECO:0007669"/>
    <property type="project" value="UniProtKB-KW"/>
</dbReference>
<organism evidence="1 2">
    <name type="scientific">Acidimangrovimonas pyrenivorans</name>
    <dbReference type="NCBI Taxonomy" id="2030798"/>
    <lineage>
        <taxon>Bacteria</taxon>
        <taxon>Pseudomonadati</taxon>
        <taxon>Pseudomonadota</taxon>
        <taxon>Alphaproteobacteria</taxon>
        <taxon>Rhodobacterales</taxon>
        <taxon>Paracoccaceae</taxon>
        <taxon>Acidimangrovimonas</taxon>
    </lineage>
</organism>
<name>A0ABV7AFH6_9RHOB</name>
<evidence type="ECO:0000313" key="2">
    <source>
        <dbReference type="Proteomes" id="UP001595443"/>
    </source>
</evidence>
<dbReference type="SUPFAM" id="SSF160387">
    <property type="entry name" value="NosL/MerB-like"/>
    <property type="match status" value="1"/>
</dbReference>
<dbReference type="InterPro" id="IPR004927">
    <property type="entry name" value="MerB"/>
</dbReference>
<reference evidence="2" key="1">
    <citation type="journal article" date="2019" name="Int. J. Syst. Evol. Microbiol.">
        <title>The Global Catalogue of Microorganisms (GCM) 10K type strain sequencing project: providing services to taxonomists for standard genome sequencing and annotation.</title>
        <authorList>
            <consortium name="The Broad Institute Genomics Platform"/>
            <consortium name="The Broad Institute Genome Sequencing Center for Infectious Disease"/>
            <person name="Wu L."/>
            <person name="Ma J."/>
        </authorList>
    </citation>
    <scope>NUCLEOTIDE SEQUENCE [LARGE SCALE GENOMIC DNA]</scope>
    <source>
        <strain evidence="2">KCTC 62192</strain>
    </source>
</reference>
<keyword evidence="1" id="KW-0456">Lyase</keyword>
<dbReference type="EMBL" id="JBHRSK010000004">
    <property type="protein sequence ID" value="MFC2968109.1"/>
    <property type="molecule type" value="Genomic_DNA"/>
</dbReference>
<dbReference type="Gene3D" id="3.30.450.410">
    <property type="match status" value="1"/>
</dbReference>
<proteinExistence type="predicted"/>
<accession>A0ABV7AFH6</accession>
<protein>
    <submittedName>
        <fullName evidence="1">Alkylmercury lyase family protein</fullName>
    </submittedName>
</protein>
<dbReference type="InterPro" id="IPR053717">
    <property type="entry name" value="MerB_lyase_sf"/>
</dbReference>
<dbReference type="RefSeq" id="WP_377832783.1">
    <property type="nucleotide sequence ID" value="NZ_JBHRSK010000004.1"/>
</dbReference>
<dbReference type="Proteomes" id="UP001595443">
    <property type="component" value="Unassembled WGS sequence"/>
</dbReference>
<keyword evidence="2" id="KW-1185">Reference proteome</keyword>
<sequence length="236" mass="25645">MTKDQTRETPNQSLVASPKVDEAMSALMTEARLAARWSDLSPDVRAAHHRILRAYIADGAPPNISEFSTEIRGELSRRDLVHIRDGKIALAYPFSTAVTDFAVRAAGVEMHAICAIDALGVAAMIQHETKVTCLCPVCRAPMALTIAADGLTMTNVTDPTARVWTGVMEVGSCAADSQCTSMRMFCSPEHLEVWRSDRPGMRGFDLTLEEGVQLGAEIFRAFLREPAEPGPEAVDT</sequence>
<dbReference type="Pfam" id="PF03243">
    <property type="entry name" value="MerB"/>
    <property type="match status" value="1"/>
</dbReference>
<gene>
    <name evidence="1" type="ORF">ACFOES_08390</name>
</gene>